<gene>
    <name evidence="1" type="ORF">DEO72_LG6g1585</name>
</gene>
<proteinExistence type="predicted"/>
<organism evidence="1 2">
    <name type="scientific">Vigna unguiculata</name>
    <name type="common">Cowpea</name>
    <dbReference type="NCBI Taxonomy" id="3917"/>
    <lineage>
        <taxon>Eukaryota</taxon>
        <taxon>Viridiplantae</taxon>
        <taxon>Streptophyta</taxon>
        <taxon>Embryophyta</taxon>
        <taxon>Tracheophyta</taxon>
        <taxon>Spermatophyta</taxon>
        <taxon>Magnoliopsida</taxon>
        <taxon>eudicotyledons</taxon>
        <taxon>Gunneridae</taxon>
        <taxon>Pentapetalae</taxon>
        <taxon>rosids</taxon>
        <taxon>fabids</taxon>
        <taxon>Fabales</taxon>
        <taxon>Fabaceae</taxon>
        <taxon>Papilionoideae</taxon>
        <taxon>50 kb inversion clade</taxon>
        <taxon>NPAAA clade</taxon>
        <taxon>indigoferoid/millettioid clade</taxon>
        <taxon>Phaseoleae</taxon>
        <taxon>Vigna</taxon>
    </lineage>
</organism>
<evidence type="ECO:0000313" key="1">
    <source>
        <dbReference type="EMBL" id="QCD96875.1"/>
    </source>
</evidence>
<dbReference type="EMBL" id="CP039350">
    <property type="protein sequence ID" value="QCD96875.1"/>
    <property type="molecule type" value="Genomic_DNA"/>
</dbReference>
<protein>
    <submittedName>
        <fullName evidence="1">Uncharacterized protein</fullName>
    </submittedName>
</protein>
<evidence type="ECO:0000313" key="2">
    <source>
        <dbReference type="Proteomes" id="UP000501690"/>
    </source>
</evidence>
<accession>A0A4D6M6J9</accession>
<reference evidence="1 2" key="1">
    <citation type="submission" date="2019-04" db="EMBL/GenBank/DDBJ databases">
        <title>An improved genome assembly and genetic linkage map for asparagus bean, Vigna unguiculata ssp. sesquipedialis.</title>
        <authorList>
            <person name="Xia Q."/>
            <person name="Zhang R."/>
            <person name="Dong Y."/>
        </authorList>
    </citation>
    <scope>NUCLEOTIDE SEQUENCE [LARGE SCALE GENOMIC DNA]</scope>
    <source>
        <tissue evidence="1">Leaf</tissue>
    </source>
</reference>
<keyword evidence="2" id="KW-1185">Reference proteome</keyword>
<name>A0A4D6M6J9_VIGUN</name>
<dbReference type="Proteomes" id="UP000501690">
    <property type="component" value="Linkage Group LG6"/>
</dbReference>
<sequence length="118" mass="13371">MQTGKALGDNSTKFTSYVALLGRSKSSILIDDWDHVPETIKNQIWQSVQAFKERRLNLVFQWGVSYYDALVGGYERGGSYVPYSHLRATTSEVRRVGLRAGRFVCSVLTLEGYYERGP</sequence>
<dbReference type="AlphaFoldDB" id="A0A4D6M6J9"/>